<dbReference type="Pfam" id="PF03647">
    <property type="entry name" value="Tmemb_14"/>
    <property type="match status" value="1"/>
</dbReference>
<evidence type="ECO:0000256" key="4">
    <source>
        <dbReference type="ARBA" id="ARBA00022989"/>
    </source>
</evidence>
<dbReference type="GO" id="GO:0016020">
    <property type="term" value="C:membrane"/>
    <property type="evidence" value="ECO:0007669"/>
    <property type="project" value="UniProtKB-SubCell"/>
</dbReference>
<proteinExistence type="inferred from homology"/>
<evidence type="ECO:0000313" key="8">
    <source>
        <dbReference type="Proteomes" id="UP000193560"/>
    </source>
</evidence>
<keyword evidence="4 6" id="KW-1133">Transmembrane helix</keyword>
<dbReference type="Proteomes" id="UP000193560">
    <property type="component" value="Unassembled WGS sequence"/>
</dbReference>
<dbReference type="STRING" id="90262.A0A1X2IWM6"/>
<keyword evidence="3 6" id="KW-0812">Transmembrane</keyword>
<keyword evidence="8" id="KW-1185">Reference proteome</keyword>
<evidence type="ECO:0000256" key="2">
    <source>
        <dbReference type="ARBA" id="ARBA00007590"/>
    </source>
</evidence>
<dbReference type="AlphaFoldDB" id="A0A1X2IWM6"/>
<evidence type="ECO:0000256" key="6">
    <source>
        <dbReference type="SAM" id="Phobius"/>
    </source>
</evidence>
<dbReference type="Gene3D" id="1.10.10.1740">
    <property type="entry name" value="Transmembrane protein 14-like"/>
    <property type="match status" value="1"/>
</dbReference>
<gene>
    <name evidence="7" type="ORF">BCR42DRAFT_404774</name>
</gene>
<evidence type="ECO:0000256" key="1">
    <source>
        <dbReference type="ARBA" id="ARBA00004370"/>
    </source>
</evidence>
<reference evidence="7 8" key="1">
    <citation type="submission" date="2016-07" db="EMBL/GenBank/DDBJ databases">
        <title>Pervasive Adenine N6-methylation of Active Genes in Fungi.</title>
        <authorList>
            <consortium name="DOE Joint Genome Institute"/>
            <person name="Mondo S.J."/>
            <person name="Dannebaum R.O."/>
            <person name="Kuo R.C."/>
            <person name="Labutti K."/>
            <person name="Haridas S."/>
            <person name="Kuo A."/>
            <person name="Salamov A."/>
            <person name="Ahrendt S.R."/>
            <person name="Lipzen A."/>
            <person name="Sullivan W."/>
            <person name="Andreopoulos W.B."/>
            <person name="Clum A."/>
            <person name="Lindquist E."/>
            <person name="Daum C."/>
            <person name="Ramamoorthy G.K."/>
            <person name="Gryganskyi A."/>
            <person name="Culley D."/>
            <person name="Magnuson J.K."/>
            <person name="James T.Y."/>
            <person name="O'Malley M.A."/>
            <person name="Stajich J.E."/>
            <person name="Spatafora J.W."/>
            <person name="Visel A."/>
            <person name="Grigoriev I.V."/>
        </authorList>
    </citation>
    <scope>NUCLEOTIDE SEQUENCE [LARGE SCALE GENOMIC DNA]</scope>
    <source>
        <strain evidence="7 8">NRRL 1336</strain>
    </source>
</reference>
<dbReference type="InterPro" id="IPR044890">
    <property type="entry name" value="TMEM14_sf"/>
</dbReference>
<feature type="transmembrane region" description="Helical" evidence="6">
    <location>
        <begin position="29"/>
        <end position="47"/>
    </location>
</feature>
<feature type="transmembrane region" description="Helical" evidence="6">
    <location>
        <begin position="53"/>
        <end position="73"/>
    </location>
</feature>
<accession>A0A1X2IWM6</accession>
<dbReference type="PANTHER" id="PTHR12668:SF53">
    <property type="entry name" value="TMEM14 PROTEIN HOMOLOG YJR085C"/>
    <property type="match status" value="1"/>
</dbReference>
<dbReference type="PANTHER" id="PTHR12668">
    <property type="entry name" value="TRANSMEMBRANE PROTEIN 14, 15"/>
    <property type="match status" value="1"/>
</dbReference>
<comment type="subcellular location">
    <subcellularLocation>
        <location evidence="1">Membrane</location>
    </subcellularLocation>
</comment>
<evidence type="ECO:0000313" key="7">
    <source>
        <dbReference type="EMBL" id="ORZ23440.1"/>
    </source>
</evidence>
<evidence type="ECO:0000256" key="3">
    <source>
        <dbReference type="ARBA" id="ARBA00022692"/>
    </source>
</evidence>
<sequence>MSHHPAYAMSALCFAGGIGGFARTRSLPSLIAGVGLGTLYGAAGYISQENVNGYKLAVGSSVVLAGAMIPRAIKTKKPVPIALALTSLAAGAYYTKKVIDYA</sequence>
<feature type="transmembrane region" description="Helical" evidence="6">
    <location>
        <begin position="6"/>
        <end position="22"/>
    </location>
</feature>
<evidence type="ECO:0000256" key="5">
    <source>
        <dbReference type="ARBA" id="ARBA00023136"/>
    </source>
</evidence>
<dbReference type="InterPro" id="IPR005349">
    <property type="entry name" value="TMEM14"/>
</dbReference>
<dbReference type="EMBL" id="MCGE01000003">
    <property type="protein sequence ID" value="ORZ23440.1"/>
    <property type="molecule type" value="Genomic_DNA"/>
</dbReference>
<dbReference type="OrthoDB" id="5620at2759"/>
<organism evidence="7 8">
    <name type="scientific">Absidia repens</name>
    <dbReference type="NCBI Taxonomy" id="90262"/>
    <lineage>
        <taxon>Eukaryota</taxon>
        <taxon>Fungi</taxon>
        <taxon>Fungi incertae sedis</taxon>
        <taxon>Mucoromycota</taxon>
        <taxon>Mucoromycotina</taxon>
        <taxon>Mucoromycetes</taxon>
        <taxon>Mucorales</taxon>
        <taxon>Cunninghamellaceae</taxon>
        <taxon>Absidia</taxon>
    </lineage>
</organism>
<protein>
    <submittedName>
        <fullName evidence="7">Transmembrane proteins 14C-domain-containing protein</fullName>
    </submittedName>
</protein>
<comment type="similarity">
    <text evidence="2">Belongs to the TMEM14 family.</text>
</comment>
<comment type="caution">
    <text evidence="7">The sequence shown here is derived from an EMBL/GenBank/DDBJ whole genome shotgun (WGS) entry which is preliminary data.</text>
</comment>
<name>A0A1X2IWM6_9FUNG</name>
<keyword evidence="5 6" id="KW-0472">Membrane</keyword>